<reference evidence="11 12" key="1">
    <citation type="submission" date="2016-10" db="EMBL/GenBank/DDBJ databases">
        <title>Chromobacterium muskegensis sp. nov., an insecticidal bacterium isolated from Sphagnum bogs.</title>
        <authorList>
            <person name="Sparks M.E."/>
            <person name="Blackburn M.B."/>
            <person name="Gundersen-Rindal D.E."/>
            <person name="Mitchell A."/>
            <person name="Farrar R."/>
            <person name="Kuhar D."/>
        </authorList>
    </citation>
    <scope>NUCLEOTIDE SEQUENCE [LARGE SCALE GENOMIC DNA]</scope>
    <source>
        <strain evidence="11 12">21-1</strain>
    </source>
</reference>
<dbReference type="NCBIfam" id="NF001611">
    <property type="entry name" value="PRK00400.1-3"/>
    <property type="match status" value="1"/>
</dbReference>
<dbReference type="GeneID" id="68841982"/>
<dbReference type="CDD" id="cd11534">
    <property type="entry name" value="NTP-PPase_HisIE_like"/>
    <property type="match status" value="1"/>
</dbReference>
<dbReference type="AlphaFoldDB" id="A0A1D9LHF7"/>
<gene>
    <name evidence="10" type="primary">hisE</name>
    <name evidence="11" type="ORF">BKX93_12255</name>
</gene>
<evidence type="ECO:0000256" key="6">
    <source>
        <dbReference type="ARBA" id="ARBA00022741"/>
    </source>
</evidence>
<dbReference type="GO" id="GO:0004636">
    <property type="term" value="F:phosphoribosyl-ATP diphosphatase activity"/>
    <property type="evidence" value="ECO:0007669"/>
    <property type="project" value="UniProtKB-UniRule"/>
</dbReference>
<proteinExistence type="inferred from homology"/>
<keyword evidence="6 10" id="KW-0547">Nucleotide-binding</keyword>
<sequence>MTPDVLKNIADTLEARREAAPQSSYVASLFHKGEDAILKKVAEEAAETLMASKDKDKLHLVREVADLWFHTMVLLAYHGLRPEDVVMELHRREGISGLDEKAARKPTA</sequence>
<dbReference type="Gene3D" id="1.10.287.1080">
    <property type="entry name" value="MazG-like"/>
    <property type="match status" value="1"/>
</dbReference>
<dbReference type="InterPro" id="IPR008179">
    <property type="entry name" value="HisE"/>
</dbReference>
<dbReference type="InterPro" id="IPR021130">
    <property type="entry name" value="PRib-ATP_PPHydrolase-like"/>
</dbReference>
<dbReference type="STRING" id="1108595.BKX93_12255"/>
<name>A0A1D9LHF7_9NEIS</name>
<evidence type="ECO:0000256" key="8">
    <source>
        <dbReference type="ARBA" id="ARBA00022840"/>
    </source>
</evidence>
<dbReference type="PANTHER" id="PTHR42945">
    <property type="entry name" value="HISTIDINE BIOSYNTHESIS BIFUNCTIONAL PROTEIN"/>
    <property type="match status" value="1"/>
</dbReference>
<dbReference type="GO" id="GO:0000105">
    <property type="term" value="P:L-histidine biosynthetic process"/>
    <property type="evidence" value="ECO:0007669"/>
    <property type="project" value="UniProtKB-UniRule"/>
</dbReference>
<evidence type="ECO:0000256" key="2">
    <source>
        <dbReference type="ARBA" id="ARBA00004496"/>
    </source>
</evidence>
<dbReference type="HAMAP" id="MF_01020">
    <property type="entry name" value="HisE"/>
    <property type="match status" value="1"/>
</dbReference>
<dbReference type="Pfam" id="PF01503">
    <property type="entry name" value="PRA-PH"/>
    <property type="match status" value="1"/>
</dbReference>
<evidence type="ECO:0000256" key="10">
    <source>
        <dbReference type="HAMAP-Rule" id="MF_01020"/>
    </source>
</evidence>
<keyword evidence="4 10" id="KW-0963">Cytoplasm</keyword>
<dbReference type="SUPFAM" id="SSF101386">
    <property type="entry name" value="all-alpha NTP pyrophosphatases"/>
    <property type="match status" value="1"/>
</dbReference>
<keyword evidence="5 10" id="KW-0028">Amino-acid biosynthesis</keyword>
<dbReference type="RefSeq" id="WP_046156241.1">
    <property type="nucleotide sequence ID" value="NZ_CP017707.1"/>
</dbReference>
<dbReference type="UniPathway" id="UPA00031">
    <property type="reaction ID" value="UER00007"/>
</dbReference>
<dbReference type="PANTHER" id="PTHR42945:SF9">
    <property type="entry name" value="HISTIDINE BIOSYNTHESIS BIFUNCTIONAL PROTEIN HISIE"/>
    <property type="match status" value="1"/>
</dbReference>
<comment type="pathway">
    <text evidence="3 10">Amino-acid biosynthesis; L-histidine biosynthesis; L-histidine from 5-phospho-alpha-D-ribose 1-diphosphate: step 2/9.</text>
</comment>
<keyword evidence="8 10" id="KW-0067">ATP-binding</keyword>
<dbReference type="KEGG" id="cvc:BKX93_12255"/>
<dbReference type="GO" id="GO:0005524">
    <property type="term" value="F:ATP binding"/>
    <property type="evidence" value="ECO:0007669"/>
    <property type="project" value="UniProtKB-KW"/>
</dbReference>
<evidence type="ECO:0000256" key="3">
    <source>
        <dbReference type="ARBA" id="ARBA00005204"/>
    </source>
</evidence>
<dbReference type="EC" id="3.6.1.31" evidence="10"/>
<evidence type="ECO:0000256" key="1">
    <source>
        <dbReference type="ARBA" id="ARBA00001460"/>
    </source>
</evidence>
<organism evidence="11 12">
    <name type="scientific">Chromobacterium vaccinii</name>
    <dbReference type="NCBI Taxonomy" id="1108595"/>
    <lineage>
        <taxon>Bacteria</taxon>
        <taxon>Pseudomonadati</taxon>
        <taxon>Pseudomonadota</taxon>
        <taxon>Betaproteobacteria</taxon>
        <taxon>Neisseriales</taxon>
        <taxon>Chromobacteriaceae</taxon>
        <taxon>Chromobacterium</taxon>
    </lineage>
</organism>
<dbReference type="Proteomes" id="UP000178776">
    <property type="component" value="Chromosome"/>
</dbReference>
<evidence type="ECO:0000256" key="9">
    <source>
        <dbReference type="ARBA" id="ARBA00023102"/>
    </source>
</evidence>
<evidence type="ECO:0000313" key="12">
    <source>
        <dbReference type="Proteomes" id="UP000178776"/>
    </source>
</evidence>
<evidence type="ECO:0000313" key="11">
    <source>
        <dbReference type="EMBL" id="AOZ50685.1"/>
    </source>
</evidence>
<evidence type="ECO:0000256" key="4">
    <source>
        <dbReference type="ARBA" id="ARBA00022490"/>
    </source>
</evidence>
<keyword evidence="9 10" id="KW-0368">Histidine biosynthesis</keyword>
<dbReference type="GO" id="GO:0005737">
    <property type="term" value="C:cytoplasm"/>
    <property type="evidence" value="ECO:0007669"/>
    <property type="project" value="UniProtKB-SubCell"/>
</dbReference>
<comment type="similarity">
    <text evidence="10">Belongs to the PRA-PH family.</text>
</comment>
<protein>
    <recommendedName>
        <fullName evidence="10">Phosphoribosyl-ATP pyrophosphatase</fullName>
        <shortName evidence="10">PRA-PH</shortName>
        <ecNumber evidence="10">3.6.1.31</ecNumber>
    </recommendedName>
</protein>
<dbReference type="NCBIfam" id="TIGR03188">
    <property type="entry name" value="histidine_hisI"/>
    <property type="match status" value="1"/>
</dbReference>
<evidence type="ECO:0000256" key="5">
    <source>
        <dbReference type="ARBA" id="ARBA00022605"/>
    </source>
</evidence>
<comment type="subcellular location">
    <subcellularLocation>
        <location evidence="2 10">Cytoplasm</location>
    </subcellularLocation>
</comment>
<dbReference type="FunFam" id="1.10.287.1080:FF:000002">
    <property type="entry name" value="Histidine biosynthesis bifunctional protein HisIE"/>
    <property type="match status" value="1"/>
</dbReference>
<keyword evidence="7 10" id="KW-0378">Hydrolase</keyword>
<accession>A0A1D9LHF7</accession>
<dbReference type="EMBL" id="CP017707">
    <property type="protein sequence ID" value="AOZ50685.1"/>
    <property type="molecule type" value="Genomic_DNA"/>
</dbReference>
<comment type="catalytic activity">
    <reaction evidence="1 10">
        <text>1-(5-phospho-beta-D-ribosyl)-ATP + H2O = 1-(5-phospho-beta-D-ribosyl)-5'-AMP + diphosphate + H(+)</text>
        <dbReference type="Rhea" id="RHEA:22828"/>
        <dbReference type="ChEBI" id="CHEBI:15377"/>
        <dbReference type="ChEBI" id="CHEBI:15378"/>
        <dbReference type="ChEBI" id="CHEBI:33019"/>
        <dbReference type="ChEBI" id="CHEBI:59457"/>
        <dbReference type="ChEBI" id="CHEBI:73183"/>
        <dbReference type="EC" id="3.6.1.31"/>
    </reaction>
</comment>
<evidence type="ECO:0000256" key="7">
    <source>
        <dbReference type="ARBA" id="ARBA00022801"/>
    </source>
</evidence>